<evidence type="ECO:0000313" key="2">
    <source>
        <dbReference type="EMBL" id="MFG6446863.1"/>
    </source>
</evidence>
<protein>
    <submittedName>
        <fullName evidence="2">Type II secretion system protein GspM</fullName>
    </submittedName>
</protein>
<evidence type="ECO:0000313" key="3">
    <source>
        <dbReference type="Proteomes" id="UP001606099"/>
    </source>
</evidence>
<dbReference type="Proteomes" id="UP001606099">
    <property type="component" value="Unassembled WGS sequence"/>
</dbReference>
<reference evidence="2 3" key="1">
    <citation type="submission" date="2024-08" db="EMBL/GenBank/DDBJ databases">
        <authorList>
            <person name="Lu H."/>
        </authorList>
    </citation>
    <scope>NUCLEOTIDE SEQUENCE [LARGE SCALE GENOMIC DNA]</scope>
    <source>
        <strain evidence="2 3">BYS180W</strain>
    </source>
</reference>
<dbReference type="Pfam" id="PF04612">
    <property type="entry name" value="T2SSM"/>
    <property type="match status" value="1"/>
</dbReference>
<keyword evidence="1" id="KW-0812">Transmembrane</keyword>
<organism evidence="2 3">
    <name type="scientific">Roseateles rivi</name>
    <dbReference type="NCBI Taxonomy" id="3299028"/>
    <lineage>
        <taxon>Bacteria</taxon>
        <taxon>Pseudomonadati</taxon>
        <taxon>Pseudomonadota</taxon>
        <taxon>Betaproteobacteria</taxon>
        <taxon>Burkholderiales</taxon>
        <taxon>Sphaerotilaceae</taxon>
        <taxon>Roseateles</taxon>
    </lineage>
</organism>
<accession>A0ABW7FRG2</accession>
<dbReference type="InterPro" id="IPR007690">
    <property type="entry name" value="T2SS_GspM"/>
</dbReference>
<comment type="caution">
    <text evidence="2">The sequence shown here is derived from an EMBL/GenBank/DDBJ whole genome shotgun (WGS) entry which is preliminary data.</text>
</comment>
<name>A0ABW7FRG2_9BURK</name>
<keyword evidence="3" id="KW-1185">Reference proteome</keyword>
<feature type="transmembrane region" description="Helical" evidence="1">
    <location>
        <begin position="39"/>
        <end position="58"/>
    </location>
</feature>
<proteinExistence type="predicted"/>
<keyword evidence="1" id="KW-0472">Membrane</keyword>
<dbReference type="RefSeq" id="WP_394458067.1">
    <property type="nucleotide sequence ID" value="NZ_JBIGHZ010000001.1"/>
</dbReference>
<evidence type="ECO:0000256" key="1">
    <source>
        <dbReference type="SAM" id="Phobius"/>
    </source>
</evidence>
<gene>
    <name evidence="2" type="primary">gspM</name>
    <name evidence="2" type="ORF">ACG0Z6_01260</name>
</gene>
<keyword evidence="1" id="KW-1133">Transmembrane helix</keyword>
<dbReference type="EMBL" id="JBIGHZ010000001">
    <property type="protein sequence ID" value="MFG6446863.1"/>
    <property type="molecule type" value="Genomic_DNA"/>
</dbReference>
<sequence length="173" mass="18852">MNPDTPTAADTPASQPEILQAARARWAALAQRERQALQALAWLLGAALLWAVALAPAWRTLQQAPAQQLALDEQILRMQAMAREAQQLRELPQVSAAQTQAALSAAVARLGDAAQLQVQGERAVLRVQDLPGTELLRWLQEVRLAAKARPVQVQLQRSANGYSGTLTLSWEQP</sequence>